<dbReference type="InterPro" id="IPR014729">
    <property type="entry name" value="Rossmann-like_a/b/a_fold"/>
</dbReference>
<dbReference type="NCBIfam" id="TIGR00125">
    <property type="entry name" value="cyt_tran_rel"/>
    <property type="match status" value="1"/>
</dbReference>
<reference evidence="4" key="1">
    <citation type="journal article" date="2020" name="New Phytol.">
        <title>Comparative genomics reveals dynamic genome evolution in host specialist ectomycorrhizal fungi.</title>
        <authorList>
            <person name="Lofgren L.A."/>
            <person name="Nguyen N.H."/>
            <person name="Vilgalys R."/>
            <person name="Ruytinx J."/>
            <person name="Liao H.L."/>
            <person name="Branco S."/>
            <person name="Kuo A."/>
            <person name="LaButti K."/>
            <person name="Lipzen A."/>
            <person name="Andreopoulos W."/>
            <person name="Pangilinan J."/>
            <person name="Riley R."/>
            <person name="Hundley H."/>
            <person name="Na H."/>
            <person name="Barry K."/>
            <person name="Grigoriev I.V."/>
            <person name="Stajich J.E."/>
            <person name="Kennedy P.G."/>
        </authorList>
    </citation>
    <scope>NUCLEOTIDE SEQUENCE</scope>
    <source>
        <strain evidence="4">DOB743</strain>
    </source>
</reference>
<dbReference type="PANTHER" id="PTHR10739:SF13">
    <property type="entry name" value="CHOLINE-PHOSPHATE CYTIDYLYLTRANSFERASE"/>
    <property type="match status" value="1"/>
</dbReference>
<feature type="compositionally biased region" description="Polar residues" evidence="2">
    <location>
        <begin position="16"/>
        <end position="38"/>
    </location>
</feature>
<evidence type="ECO:0000313" key="5">
    <source>
        <dbReference type="Proteomes" id="UP000714275"/>
    </source>
</evidence>
<dbReference type="PANTHER" id="PTHR10739">
    <property type="entry name" value="CYTIDYLYLTRANSFERASE"/>
    <property type="match status" value="1"/>
</dbReference>
<protein>
    <recommendedName>
        <fullName evidence="1">choline-phosphate cytidylyltransferase</fullName>
        <ecNumber evidence="1">2.7.7.15</ecNumber>
    </recommendedName>
</protein>
<dbReference type="Gene3D" id="3.40.50.620">
    <property type="entry name" value="HUPs"/>
    <property type="match status" value="1"/>
</dbReference>
<feature type="non-terminal residue" evidence="4">
    <location>
        <position position="210"/>
    </location>
</feature>
<evidence type="ECO:0000313" key="4">
    <source>
        <dbReference type="EMBL" id="KAG1779872.1"/>
    </source>
</evidence>
<dbReference type="EC" id="2.7.7.15" evidence="1"/>
<evidence type="ECO:0000256" key="2">
    <source>
        <dbReference type="SAM" id="MobiDB-lite"/>
    </source>
</evidence>
<dbReference type="SUPFAM" id="SSF52374">
    <property type="entry name" value="Nucleotidylyl transferase"/>
    <property type="match status" value="1"/>
</dbReference>
<dbReference type="OrthoDB" id="17102at2759"/>
<gene>
    <name evidence="4" type="ORF">EV702DRAFT_965426</name>
</gene>
<dbReference type="GO" id="GO:0031210">
    <property type="term" value="F:phosphatidylcholine binding"/>
    <property type="evidence" value="ECO:0007669"/>
    <property type="project" value="TreeGrafter"/>
</dbReference>
<evidence type="ECO:0000259" key="3">
    <source>
        <dbReference type="Pfam" id="PF01467"/>
    </source>
</evidence>
<feature type="domain" description="Cytidyltransferase-like" evidence="3">
    <location>
        <begin position="136"/>
        <end position="200"/>
    </location>
</feature>
<feature type="region of interest" description="Disordered" evidence="2">
    <location>
        <begin position="15"/>
        <end position="38"/>
    </location>
</feature>
<dbReference type="Pfam" id="PF01467">
    <property type="entry name" value="CTP_transf_like"/>
    <property type="match status" value="1"/>
</dbReference>
<dbReference type="InterPro" id="IPR004821">
    <property type="entry name" value="Cyt_trans-like"/>
</dbReference>
<name>A0A9P7A001_9AGAM</name>
<dbReference type="InterPro" id="IPR045049">
    <property type="entry name" value="Pcy1-like"/>
</dbReference>
<dbReference type="GO" id="GO:0005635">
    <property type="term" value="C:nuclear envelope"/>
    <property type="evidence" value="ECO:0007669"/>
    <property type="project" value="TreeGrafter"/>
</dbReference>
<dbReference type="AlphaFoldDB" id="A0A9P7A001"/>
<accession>A0A9P7A001</accession>
<keyword evidence="5" id="KW-1185">Reference proteome</keyword>
<comment type="caution">
    <text evidence="4">The sequence shown here is derived from an EMBL/GenBank/DDBJ whole genome shotgun (WGS) entry which is preliminary data.</text>
</comment>
<evidence type="ECO:0000256" key="1">
    <source>
        <dbReference type="ARBA" id="ARBA00026101"/>
    </source>
</evidence>
<organism evidence="4 5">
    <name type="scientific">Suillus placidus</name>
    <dbReference type="NCBI Taxonomy" id="48579"/>
    <lineage>
        <taxon>Eukaryota</taxon>
        <taxon>Fungi</taxon>
        <taxon>Dikarya</taxon>
        <taxon>Basidiomycota</taxon>
        <taxon>Agaricomycotina</taxon>
        <taxon>Agaricomycetes</taxon>
        <taxon>Agaricomycetidae</taxon>
        <taxon>Boletales</taxon>
        <taxon>Suillineae</taxon>
        <taxon>Suillaceae</taxon>
        <taxon>Suillus</taxon>
    </lineage>
</organism>
<dbReference type="GO" id="GO:0004105">
    <property type="term" value="F:choline-phosphate cytidylyltransferase activity"/>
    <property type="evidence" value="ECO:0007669"/>
    <property type="project" value="UniProtKB-EC"/>
</dbReference>
<proteinExistence type="predicted"/>
<dbReference type="Proteomes" id="UP000714275">
    <property type="component" value="Unassembled WGS sequence"/>
</dbReference>
<dbReference type="EMBL" id="JABBWD010000010">
    <property type="protein sequence ID" value="KAG1779872.1"/>
    <property type="molecule type" value="Genomic_DNA"/>
</dbReference>
<sequence>GVSFQSQAASRAHHQLASSMLSDDGTDSQTYDGDVESSVTAAASSHPFSKTLHPTLHHFSSILTLTSQIDDVPPSSKPAVLAPNEPLPTAEATSTFNPAALTPDHIQAFIHEAIEGQSSRSYKINKPPLNWPVRVFADGVYDLFHFGHALQLWQAKLSFPSVHLLVGVNSDEDVVAHKAHCVMTRAEQCETVQHCHWVPERSCPVELNFV</sequence>